<evidence type="ECO:0000313" key="3">
    <source>
        <dbReference type="Proteomes" id="UP000008070"/>
    </source>
</evidence>
<dbReference type="HOGENOM" id="CLU_1508909_0_0_5"/>
<organism evidence="2 3">
    <name type="scientific">Methylorubrum extorquens (strain DSM 6343 / CIP 106787 / DM4)</name>
    <name type="common">Methylobacterium extorquens</name>
    <dbReference type="NCBI Taxonomy" id="661410"/>
    <lineage>
        <taxon>Bacteria</taxon>
        <taxon>Pseudomonadati</taxon>
        <taxon>Pseudomonadota</taxon>
        <taxon>Alphaproteobacteria</taxon>
        <taxon>Hyphomicrobiales</taxon>
        <taxon>Methylobacteriaceae</taxon>
        <taxon>Methylorubrum</taxon>
    </lineage>
</organism>
<feature type="compositionally biased region" description="Basic and acidic residues" evidence="1">
    <location>
        <begin position="124"/>
        <end position="137"/>
    </location>
</feature>
<reference evidence="3" key="1">
    <citation type="journal article" date="2009" name="PLoS ONE">
        <title>Methylobacterium genome sequences: a reference blueprint to investigate microbial metabolism of C1 compounds from natural and industrial sources.</title>
        <authorList>
            <person name="Vuilleumier S."/>
            <person name="Chistoserdova L."/>
            <person name="Lee M.-C."/>
            <person name="Bringel F."/>
            <person name="Lajus A."/>
            <person name="Zhou Y."/>
            <person name="Gourion B."/>
            <person name="Barbe V."/>
            <person name="Chang J."/>
            <person name="Cruveiller S."/>
            <person name="Dossat C."/>
            <person name="Gillett W."/>
            <person name="Gruffaz C."/>
            <person name="Haugen E."/>
            <person name="Hourcade E."/>
            <person name="Levy R."/>
            <person name="Mangenot S."/>
            <person name="Muller E."/>
            <person name="Nadalig T."/>
            <person name="Pagni M."/>
            <person name="Penny C."/>
            <person name="Peyraud R."/>
            <person name="Robinson D.G."/>
            <person name="Roche D."/>
            <person name="Rouy Z."/>
            <person name="Saenampechek C."/>
            <person name="Salvignol G."/>
            <person name="Vallenet D."/>
            <person name="Wu Z."/>
            <person name="Marx C.J."/>
            <person name="Vorholt J.A."/>
            <person name="Olson M.V."/>
            <person name="Kaul R."/>
            <person name="Weissenbach J."/>
            <person name="Medigue C."/>
            <person name="Lidstrom M.E."/>
        </authorList>
    </citation>
    <scope>NUCLEOTIDE SEQUENCE [LARGE SCALE GENOMIC DNA]</scope>
    <source>
        <strain evidence="3">DSM 6343 / CIP 106787 / DM4</strain>
    </source>
</reference>
<evidence type="ECO:0000256" key="1">
    <source>
        <dbReference type="SAM" id="MobiDB-lite"/>
    </source>
</evidence>
<dbReference type="KEGG" id="mdi:METDI1971"/>
<proteinExistence type="predicted"/>
<gene>
    <name evidence="2" type="ORF">METD_I1971</name>
</gene>
<evidence type="ECO:0000313" key="2">
    <source>
        <dbReference type="EMBL" id="CAX23560.1"/>
    </source>
</evidence>
<dbReference type="EMBL" id="FP103042">
    <property type="protein sequence ID" value="CAX23560.1"/>
    <property type="molecule type" value="Genomic_DNA"/>
</dbReference>
<name>C7CJS0_METED</name>
<accession>C7CJS0</accession>
<sequence length="178" mass="19761">MPSLRPSAAERSDRSNILEFQHRERFRGPALLQIEIVFSDLRVGKFAQHFGFGAGTDRLGDDQKGVLLVACDHQNRHGPRFASVRSPRRHLHTVGLVHCLPFLISIAAVAAALPGADSRSSGEGARDHHNQRVDIDPPMDVDKAVLREADLRCGIRRLRLTLKFSQDGVPDRGLQVHD</sequence>
<dbReference type="AlphaFoldDB" id="C7CJS0"/>
<feature type="region of interest" description="Disordered" evidence="1">
    <location>
        <begin position="117"/>
        <end position="137"/>
    </location>
</feature>
<dbReference type="Proteomes" id="UP000008070">
    <property type="component" value="Chromosome"/>
</dbReference>
<protein>
    <submittedName>
        <fullName evidence="2">Uncharacterized protein</fullName>
    </submittedName>
</protein>